<comment type="caution">
    <text evidence="1">The sequence shown here is derived from an EMBL/GenBank/DDBJ whole genome shotgun (WGS) entry which is preliminary data.</text>
</comment>
<keyword evidence="2" id="KW-1185">Reference proteome</keyword>
<dbReference type="RefSeq" id="WP_156137234.1">
    <property type="nucleotide sequence ID" value="NZ_VJOM01000013.1"/>
</dbReference>
<evidence type="ECO:0000313" key="2">
    <source>
        <dbReference type="Proteomes" id="UP000317763"/>
    </source>
</evidence>
<dbReference type="EMBL" id="VJOM01000013">
    <property type="protein sequence ID" value="TSE31696.1"/>
    <property type="molecule type" value="Genomic_DNA"/>
</dbReference>
<evidence type="ECO:0000313" key="1">
    <source>
        <dbReference type="EMBL" id="TSE31696.1"/>
    </source>
</evidence>
<dbReference type="Proteomes" id="UP000317763">
    <property type="component" value="Unassembled WGS sequence"/>
</dbReference>
<accession>A0A554X7F8</accession>
<dbReference type="AlphaFoldDB" id="A0A554X7F8"/>
<name>A0A554X7F8_9BURK</name>
<evidence type="ECO:0008006" key="3">
    <source>
        <dbReference type="Google" id="ProtNLM"/>
    </source>
</evidence>
<protein>
    <recommendedName>
        <fullName evidence="3">Histidine kinase</fullName>
    </recommendedName>
</protein>
<reference evidence="1 2" key="1">
    <citation type="submission" date="2019-07" db="EMBL/GenBank/DDBJ databases">
        <title>Tepidimonas taiwanensis I1-1 draft genome.</title>
        <authorList>
            <person name="Da Costa M.S."/>
            <person name="Froufe H.J.C."/>
            <person name="Egas C."/>
            <person name="Albuquerque L."/>
        </authorList>
    </citation>
    <scope>NUCLEOTIDE SEQUENCE [LARGE SCALE GENOMIC DNA]</scope>
    <source>
        <strain evidence="1 2">I1-1</strain>
    </source>
</reference>
<dbReference type="STRING" id="307486.GCA_000807215_01039"/>
<sequence>MTEPSAPHAPPSPALAQRPLQGLAAPDASLLIEAWAELANAITAQAVDTVDHLLRGLELLQQRGRLSAAEVEILARPALCLKRGGMQSQQIARLLRGQVRQTHEKIDLADVTAAALAERCETLAALGITVEQQLSAAPVLVDPTLAYGLVQALLDWAIQHGSHVDIAVAPIDCLTGDPSATAVSSSTTMYRGARLTLSVRAGTVESAANPPPAHSMPWLLAQRLADTDGAIELRQDAAAAQLRAQVTFVRAIEPSSPPSVPPA</sequence>
<organism evidence="1 2">
    <name type="scientific">Tepidimonas taiwanensis</name>
    <dbReference type="NCBI Taxonomy" id="307486"/>
    <lineage>
        <taxon>Bacteria</taxon>
        <taxon>Pseudomonadati</taxon>
        <taxon>Pseudomonadota</taxon>
        <taxon>Betaproteobacteria</taxon>
        <taxon>Burkholderiales</taxon>
        <taxon>Tepidimonas</taxon>
    </lineage>
</organism>
<proteinExistence type="predicted"/>
<gene>
    <name evidence="1" type="ORF">Ttaiw_01407</name>
</gene>